<feature type="domain" description="C-type lectin" evidence="4">
    <location>
        <begin position="300"/>
        <end position="430"/>
    </location>
</feature>
<dbReference type="Gene3D" id="3.10.100.10">
    <property type="entry name" value="Mannose-Binding Protein A, subunit A"/>
    <property type="match status" value="1"/>
</dbReference>
<evidence type="ECO:0000256" key="3">
    <source>
        <dbReference type="SAM" id="Coils"/>
    </source>
</evidence>
<dbReference type="InterPro" id="IPR039689">
    <property type="entry name" value="CD72"/>
</dbReference>
<dbReference type="GO" id="GO:0005576">
    <property type="term" value="C:extracellular region"/>
    <property type="evidence" value="ECO:0007669"/>
    <property type="project" value="UniProtKB-SubCell"/>
</dbReference>
<dbReference type="AlphaFoldDB" id="A0AAW1C4Q5"/>
<reference evidence="5 6" key="1">
    <citation type="journal article" date="2024" name="Proc. Natl. Acad. Sci. U.S.A.">
        <title>The genetic regulatory architecture and epigenomic basis for age-related changes in rattlesnake venom.</title>
        <authorList>
            <person name="Hogan M.P."/>
            <person name="Holding M.L."/>
            <person name="Nystrom G.S."/>
            <person name="Colston T.J."/>
            <person name="Bartlett D.A."/>
            <person name="Mason A.J."/>
            <person name="Ellsworth S.A."/>
            <person name="Rautsaw R.M."/>
            <person name="Lawrence K.C."/>
            <person name="Strickland J.L."/>
            <person name="He B."/>
            <person name="Fraser P."/>
            <person name="Margres M.J."/>
            <person name="Gilbert D.M."/>
            <person name="Gibbs H.L."/>
            <person name="Parkinson C.L."/>
            <person name="Rokyta D.R."/>
        </authorList>
    </citation>
    <scope>NUCLEOTIDE SEQUENCE [LARGE SCALE GENOMIC DNA]</scope>
    <source>
        <strain evidence="5">DRR0105</strain>
    </source>
</reference>
<dbReference type="InterPro" id="IPR016186">
    <property type="entry name" value="C-type_lectin-like/link_sf"/>
</dbReference>
<dbReference type="InterPro" id="IPR001304">
    <property type="entry name" value="C-type_lectin-like"/>
</dbReference>
<evidence type="ECO:0000259" key="4">
    <source>
        <dbReference type="PROSITE" id="PS50041"/>
    </source>
</evidence>
<protein>
    <submittedName>
        <fullName evidence="5">B-cell differentiation antigen CD72</fullName>
    </submittedName>
</protein>
<comment type="subcellular location">
    <subcellularLocation>
        <location evidence="1">Secreted</location>
    </subcellularLocation>
</comment>
<dbReference type="SUPFAM" id="SSF56436">
    <property type="entry name" value="C-type lectin-like"/>
    <property type="match status" value="1"/>
</dbReference>
<keyword evidence="6" id="KW-1185">Reference proteome</keyword>
<dbReference type="Pfam" id="PF00059">
    <property type="entry name" value="Lectin_C"/>
    <property type="match status" value="1"/>
</dbReference>
<evidence type="ECO:0000256" key="1">
    <source>
        <dbReference type="ARBA" id="ARBA00004613"/>
    </source>
</evidence>
<organism evidence="5 6">
    <name type="scientific">Crotalus adamanteus</name>
    <name type="common">Eastern diamondback rattlesnake</name>
    <dbReference type="NCBI Taxonomy" id="8729"/>
    <lineage>
        <taxon>Eukaryota</taxon>
        <taxon>Metazoa</taxon>
        <taxon>Chordata</taxon>
        <taxon>Craniata</taxon>
        <taxon>Vertebrata</taxon>
        <taxon>Euteleostomi</taxon>
        <taxon>Lepidosauria</taxon>
        <taxon>Squamata</taxon>
        <taxon>Bifurcata</taxon>
        <taxon>Unidentata</taxon>
        <taxon>Episquamata</taxon>
        <taxon>Toxicofera</taxon>
        <taxon>Serpentes</taxon>
        <taxon>Colubroidea</taxon>
        <taxon>Viperidae</taxon>
        <taxon>Crotalinae</taxon>
        <taxon>Crotalus</taxon>
    </lineage>
</organism>
<keyword evidence="2" id="KW-0964">Secreted</keyword>
<dbReference type="GO" id="GO:0004888">
    <property type="term" value="F:transmembrane signaling receptor activity"/>
    <property type="evidence" value="ECO:0007669"/>
    <property type="project" value="InterPro"/>
</dbReference>
<gene>
    <name evidence="5" type="ORF">NXF25_007482</name>
</gene>
<sequence>MIRVSLGRGSPQWAAGSVPGDEAFGCSAGPELQEFGAGLGWLLPTHQRVTSAFCHPRRALSRLCQLAAVPFTLLLQGCPRHGLMAGDITYADLRFARSPPEKNQGEEPNEGELTYENLQVPWGLEKEVAVCGPLQNTPELLWWSTSCHCWSPVTNRPMLGALVICLFLLATNIALGVQYLQATQQLQQASEDHAARNHVLGDRIYILKAGLEESRHLLLLIEEELNSTKKKLHSTLEALWQSQVAENRTQRQLQHQELQLGQANRSLALLQNERVSLEVNLSRATSCRQIGCCPPGWTLFRWRCLWVSSEIKTWKDSKRYCEWRSSRLVVLPKPWTARELWEVVGNQQFYEKTFWVGLWNDMETNRMWKWVDGSRYKGSETLHDEYYTLYAAMQNGQLSPKGSSWKFRFICERVASPEEPLLSDGLWSDI</sequence>
<accession>A0AAW1C4Q5</accession>
<dbReference type="PANTHER" id="PTHR15028:SF6">
    <property type="entry name" value="B-CELL DIFFERENTIATION ANTIGEN CD72"/>
    <property type="match status" value="1"/>
</dbReference>
<evidence type="ECO:0000313" key="6">
    <source>
        <dbReference type="Proteomes" id="UP001474421"/>
    </source>
</evidence>
<keyword evidence="3" id="KW-0175">Coiled coil</keyword>
<proteinExistence type="predicted"/>
<dbReference type="PANTHER" id="PTHR15028">
    <property type="entry name" value="CD72-RELATED"/>
    <property type="match status" value="1"/>
</dbReference>
<evidence type="ECO:0000256" key="2">
    <source>
        <dbReference type="ARBA" id="ARBA00022525"/>
    </source>
</evidence>
<dbReference type="Proteomes" id="UP001474421">
    <property type="component" value="Unassembled WGS sequence"/>
</dbReference>
<feature type="coiled-coil region" evidence="3">
    <location>
        <begin position="253"/>
        <end position="280"/>
    </location>
</feature>
<dbReference type="PROSITE" id="PS50041">
    <property type="entry name" value="C_TYPE_LECTIN_2"/>
    <property type="match status" value="1"/>
</dbReference>
<dbReference type="EMBL" id="JAOTOJ010000002">
    <property type="protein sequence ID" value="KAK9408708.1"/>
    <property type="molecule type" value="Genomic_DNA"/>
</dbReference>
<evidence type="ECO:0000313" key="5">
    <source>
        <dbReference type="EMBL" id="KAK9408708.1"/>
    </source>
</evidence>
<name>A0AAW1C4Q5_CROAD</name>
<dbReference type="InterPro" id="IPR016187">
    <property type="entry name" value="CTDL_fold"/>
</dbReference>
<comment type="caution">
    <text evidence="5">The sequence shown here is derived from an EMBL/GenBank/DDBJ whole genome shotgun (WGS) entry which is preliminary data.</text>
</comment>
<dbReference type="GO" id="GO:0005886">
    <property type="term" value="C:plasma membrane"/>
    <property type="evidence" value="ECO:0007669"/>
    <property type="project" value="InterPro"/>
</dbReference>
<dbReference type="SMART" id="SM00034">
    <property type="entry name" value="CLECT"/>
    <property type="match status" value="1"/>
</dbReference>